<evidence type="ECO:0000313" key="3">
    <source>
        <dbReference type="Proteomes" id="UP000655225"/>
    </source>
</evidence>
<dbReference type="PANTHER" id="PTHR12705">
    <property type="entry name" value="ORIGIN RECOGNITION COMPLEX SUBUNIT 5"/>
    <property type="match status" value="1"/>
</dbReference>
<dbReference type="GO" id="GO:0005664">
    <property type="term" value="C:nuclear origin of replication recognition complex"/>
    <property type="evidence" value="ECO:0007669"/>
    <property type="project" value="TreeGrafter"/>
</dbReference>
<sequence>MEVGSSTSSSLPKFCQEQQRATTPPPSSGCSGCPNRTMVAWFLFLYGSYRRGYGNWINQRTLPKEEGLGKGEKSRETTVEDAAHRLSTYFEEMDKEGTPQIPKRRTRSSSSTTPSNNAVKCQNTSDPHPFEILELLRLLGPPNFSLLPLFIYWENQCLFFKFSGHLRKSSSEKLAERGNGMMIYLIFDNVELIPEWDKSSDLHEKPGKSQALFLFSRCHPETILDLGVVPNEDMKRRLFSHLQPHIAPSLNKILMVESQPSLEAEANKEFMQKCNMRKVEGGEASDDMDFHMSTSAKYLLILHSLLQETQLLLMHHFLIQLGVLIIESAGGRGSCPLEGSTWYRSTVGEEMALKVARSVKFPLSKLIEFAPLLVVRLNLDFLIRSKDGMVTVAEACLSMEYEDSLSPGFPPISTGLPSGGDEIPPGATLTAHILYHLAAKERTTSSAHIKGSTNENKHGPVSLKRASLDVQIPLGKILSKEEPATDDLQLPESIEAFLCGWNSSNSPPQNGALYLEAILDRSTKDGALLIKKWFQETLCREKMAINVRTHPDFSTSSGLHSMVKALAENQSSLLRNRGVIQLAVAADLALSEPHFSQWDAFISAERILRVSAGEMTQRLSAQHGNLINWSILVGSREQKNQNMDSSQGLLAFQDEHFLKEAIVDAIHENPAAAKLKFLRGKEEPLNQSIIEDFDDDQWGSWGDEYTESNSEQVYGDMQLKLELRDRVDNLFKFFHKLSSLKMRNVTWREGPLGLESNYADNYYTNKGLLYKLLTKVMGKYDIPALEYHSSTVGRLFKSGSGRFGLGQAKPSLGDQIVILVSVVGSINCCEVREAQEAFTESGRPDIELIIGGHGHYGLVLKENRDCVAVVKMEEEKSGLKGI</sequence>
<dbReference type="InterPro" id="IPR020796">
    <property type="entry name" value="ORC5"/>
</dbReference>
<evidence type="ECO:0000313" key="2">
    <source>
        <dbReference type="EMBL" id="KAF8407555.1"/>
    </source>
</evidence>
<dbReference type="PANTHER" id="PTHR12705:SF0">
    <property type="entry name" value="ORIGIN RECOGNITION COMPLEX SUBUNIT 5"/>
    <property type="match status" value="1"/>
</dbReference>
<feature type="compositionally biased region" description="Polar residues" evidence="1">
    <location>
        <begin position="1"/>
        <end position="22"/>
    </location>
</feature>
<dbReference type="EMBL" id="JABCRI010000004">
    <property type="protein sequence ID" value="KAF8407555.1"/>
    <property type="molecule type" value="Genomic_DNA"/>
</dbReference>
<organism evidence="2 3">
    <name type="scientific">Tetracentron sinense</name>
    <name type="common">Spur-leaf</name>
    <dbReference type="NCBI Taxonomy" id="13715"/>
    <lineage>
        <taxon>Eukaryota</taxon>
        <taxon>Viridiplantae</taxon>
        <taxon>Streptophyta</taxon>
        <taxon>Embryophyta</taxon>
        <taxon>Tracheophyta</taxon>
        <taxon>Spermatophyta</taxon>
        <taxon>Magnoliopsida</taxon>
        <taxon>Trochodendrales</taxon>
        <taxon>Trochodendraceae</taxon>
        <taxon>Tetracentron</taxon>
    </lineage>
</organism>
<feature type="region of interest" description="Disordered" evidence="1">
    <location>
        <begin position="89"/>
        <end position="123"/>
    </location>
</feature>
<accession>A0A834ZHL3</accession>
<keyword evidence="3" id="KW-1185">Reference proteome</keyword>
<dbReference type="GO" id="GO:0006270">
    <property type="term" value="P:DNA replication initiation"/>
    <property type="evidence" value="ECO:0007669"/>
    <property type="project" value="TreeGrafter"/>
</dbReference>
<name>A0A834ZHL3_TETSI</name>
<gene>
    <name evidence="2" type="ORF">HHK36_006689</name>
</gene>
<comment type="caution">
    <text evidence="2">The sequence shown here is derived from an EMBL/GenBank/DDBJ whole genome shotgun (WGS) entry which is preliminary data.</text>
</comment>
<dbReference type="Proteomes" id="UP000655225">
    <property type="component" value="Unassembled WGS sequence"/>
</dbReference>
<dbReference type="AlphaFoldDB" id="A0A834ZHL3"/>
<proteinExistence type="predicted"/>
<feature type="region of interest" description="Disordered" evidence="1">
    <location>
        <begin position="1"/>
        <end position="31"/>
    </location>
</feature>
<protein>
    <submittedName>
        <fullName evidence="2">Uncharacterized protein</fullName>
    </submittedName>
</protein>
<dbReference type="OrthoDB" id="549905at2759"/>
<dbReference type="GO" id="GO:0003688">
    <property type="term" value="F:DNA replication origin binding"/>
    <property type="evidence" value="ECO:0007669"/>
    <property type="project" value="TreeGrafter"/>
</dbReference>
<feature type="compositionally biased region" description="Polar residues" evidence="1">
    <location>
        <begin position="114"/>
        <end position="123"/>
    </location>
</feature>
<evidence type="ECO:0000256" key="1">
    <source>
        <dbReference type="SAM" id="MobiDB-lite"/>
    </source>
</evidence>
<reference evidence="2 3" key="1">
    <citation type="submission" date="2020-04" db="EMBL/GenBank/DDBJ databases">
        <title>Plant Genome Project.</title>
        <authorList>
            <person name="Zhang R.-G."/>
        </authorList>
    </citation>
    <scope>NUCLEOTIDE SEQUENCE [LARGE SCALE GENOMIC DNA]</scope>
    <source>
        <strain evidence="2">YNK0</strain>
        <tissue evidence="2">Leaf</tissue>
    </source>
</reference>